<dbReference type="STRING" id="195883.A0A482WNM9"/>
<feature type="signal peptide" evidence="1">
    <location>
        <begin position="1"/>
        <end position="30"/>
    </location>
</feature>
<comment type="caution">
    <text evidence="2">The sequence shown here is derived from an EMBL/GenBank/DDBJ whole genome shotgun (WGS) entry which is preliminary data.</text>
</comment>
<evidence type="ECO:0000313" key="3">
    <source>
        <dbReference type="Proteomes" id="UP000291343"/>
    </source>
</evidence>
<dbReference type="Proteomes" id="UP000291343">
    <property type="component" value="Unassembled WGS sequence"/>
</dbReference>
<evidence type="ECO:0000313" key="2">
    <source>
        <dbReference type="EMBL" id="RZF35098.1"/>
    </source>
</evidence>
<dbReference type="InParanoid" id="A0A482WNM9"/>
<feature type="chain" id="PRO_5019741230" description="EB domain-containing protein" evidence="1">
    <location>
        <begin position="31"/>
        <end position="399"/>
    </location>
</feature>
<proteinExistence type="predicted"/>
<evidence type="ECO:0000256" key="1">
    <source>
        <dbReference type="SAM" id="SignalP"/>
    </source>
</evidence>
<dbReference type="PANTHER" id="PTHR22963">
    <property type="entry name" value="ENDOGLIN-RELATED"/>
    <property type="match status" value="1"/>
</dbReference>
<dbReference type="PANTHER" id="PTHR22963:SF39">
    <property type="entry name" value="DUMPY"/>
    <property type="match status" value="1"/>
</dbReference>
<organism evidence="2 3">
    <name type="scientific">Laodelphax striatellus</name>
    <name type="common">Small brown planthopper</name>
    <name type="synonym">Delphax striatella</name>
    <dbReference type="NCBI Taxonomy" id="195883"/>
    <lineage>
        <taxon>Eukaryota</taxon>
        <taxon>Metazoa</taxon>
        <taxon>Ecdysozoa</taxon>
        <taxon>Arthropoda</taxon>
        <taxon>Hexapoda</taxon>
        <taxon>Insecta</taxon>
        <taxon>Pterygota</taxon>
        <taxon>Neoptera</taxon>
        <taxon>Paraneoptera</taxon>
        <taxon>Hemiptera</taxon>
        <taxon>Auchenorrhyncha</taxon>
        <taxon>Fulgoroidea</taxon>
        <taxon>Delphacidae</taxon>
        <taxon>Criomorphinae</taxon>
        <taxon>Laodelphax</taxon>
    </lineage>
</organism>
<gene>
    <name evidence="2" type="ORF">LSTR_LSTR009690</name>
</gene>
<dbReference type="EMBL" id="QKKF02029694">
    <property type="protein sequence ID" value="RZF35098.1"/>
    <property type="molecule type" value="Genomic_DNA"/>
</dbReference>
<dbReference type="AlphaFoldDB" id="A0A482WNM9"/>
<sequence>MVQSLYSSHVVTMLLISILHILRCLPIVVSHNIYAHHINKRQTVERYESVLCTTSETCEEYLECEHTICRNPCRNINCEHIRPETRCLVELHRPVCKLRSELIDSDQWVRENDCHINDDCAYEQWCFDGKCKEACANIDCFSWNDDGYCDVEDHMPVCKFKTTGFDEEQVMELEKEQRALGDACSNSHECAFNLVCKSGTCALACDEVICYTADGYRNSPYPILKANVPEDKPSNDQWKCVSQYHVIKCIANSQENLELYGCDSNDQCGEKQVCVNRKCIDSCKWVDCESWASDAYCDVIDHYGVCRFETFGVPEEQVENLKHQRKLGARCINSFQCEHHLACISKKCTDPCDLLWCLAASSRHPIRLVQKRLFSMEWGFDPNLMCLSEHHTVRCLIPE</sequence>
<keyword evidence="3" id="KW-1185">Reference proteome</keyword>
<evidence type="ECO:0008006" key="4">
    <source>
        <dbReference type="Google" id="ProtNLM"/>
    </source>
</evidence>
<name>A0A482WNM9_LAOST</name>
<keyword evidence="1" id="KW-0732">Signal</keyword>
<dbReference type="OrthoDB" id="4405280at2759"/>
<accession>A0A482WNM9</accession>
<reference evidence="2 3" key="1">
    <citation type="journal article" date="2017" name="Gigascience">
        <title>Genome sequence of the small brown planthopper, Laodelphax striatellus.</title>
        <authorList>
            <person name="Zhu J."/>
            <person name="Jiang F."/>
            <person name="Wang X."/>
            <person name="Yang P."/>
            <person name="Bao Y."/>
            <person name="Zhao W."/>
            <person name="Wang W."/>
            <person name="Lu H."/>
            <person name="Wang Q."/>
            <person name="Cui N."/>
            <person name="Li J."/>
            <person name="Chen X."/>
            <person name="Luo L."/>
            <person name="Yu J."/>
            <person name="Kang L."/>
            <person name="Cui F."/>
        </authorList>
    </citation>
    <scope>NUCLEOTIDE SEQUENCE [LARGE SCALE GENOMIC DNA]</scope>
    <source>
        <strain evidence="2">Lst14</strain>
    </source>
</reference>
<protein>
    <recommendedName>
        <fullName evidence="4">EB domain-containing protein</fullName>
    </recommendedName>
</protein>